<sequence>MVRKADVIIVGGGVIGSSIAYYMSARGMKVILLERDRLGSQASNAAAGMLAVQAEITEAGPMYDMARASRALFPQLAMDLKELTGIDIGLKRKGMLRVAATEADVGEVQRILDFQKKEGERAEWLSAKQVRQQEPGISSEIQGAMFVEEDSHVDAPELCYAYAKAAAALGAQINEFTEVKSLLYTQGRITGVVTGEEELFADQVVVASGTWSGPLLAQAGLTCPIYPVKGECFSVLSHSQLIQSTIFSDGCYLVPKKGGRIVVGATMIEHSYDRRVTIGGISKLLEAAKRILPDIVDAEWEQAWCGLRPQTMDGLPYLGEHPKLKGLYVATGHYRKGILLSPITGKLVADWAEDKSEQVLSLASFRVDRHQNDPSEEEVMSL</sequence>
<keyword evidence="2" id="KW-0784">Thiamine biosynthesis</keyword>
<dbReference type="Gene3D" id="3.30.9.10">
    <property type="entry name" value="D-Amino Acid Oxidase, subunit A, domain 2"/>
    <property type="match status" value="1"/>
</dbReference>
<dbReference type="PANTHER" id="PTHR13847">
    <property type="entry name" value="SARCOSINE DEHYDROGENASE-RELATED"/>
    <property type="match status" value="1"/>
</dbReference>
<dbReference type="EMBL" id="LSFN01000005">
    <property type="protein sequence ID" value="OAB76848.1"/>
    <property type="molecule type" value="Genomic_DNA"/>
</dbReference>
<evidence type="ECO:0000313" key="9">
    <source>
        <dbReference type="Proteomes" id="UP000077134"/>
    </source>
</evidence>
<evidence type="ECO:0000256" key="4">
    <source>
        <dbReference type="ARBA" id="ARBA00049872"/>
    </source>
</evidence>
<evidence type="ECO:0000256" key="6">
    <source>
        <dbReference type="SAM" id="Phobius"/>
    </source>
</evidence>
<dbReference type="InterPro" id="IPR006076">
    <property type="entry name" value="FAD-dep_OxRdtase"/>
</dbReference>
<comment type="pathway">
    <text evidence="1">Cofactor biosynthesis; thiamine diphosphate biosynthesis.</text>
</comment>
<dbReference type="Pfam" id="PF01266">
    <property type="entry name" value="DAO"/>
    <property type="match status" value="1"/>
</dbReference>
<protein>
    <recommendedName>
        <fullName evidence="5">glycine oxidase</fullName>
        <ecNumber evidence="5">1.4.3.19</ecNumber>
    </recommendedName>
</protein>
<dbReference type="GO" id="GO:0009229">
    <property type="term" value="P:thiamine diphosphate biosynthetic process"/>
    <property type="evidence" value="ECO:0007669"/>
    <property type="project" value="UniProtKB-UniPathway"/>
</dbReference>
<evidence type="ECO:0000256" key="3">
    <source>
        <dbReference type="ARBA" id="ARBA00023002"/>
    </source>
</evidence>
<dbReference type="KEGG" id="pcx:LPB68_19270"/>
<dbReference type="GO" id="GO:0050660">
    <property type="term" value="F:flavin adenine dinucleotide binding"/>
    <property type="evidence" value="ECO:0007669"/>
    <property type="project" value="InterPro"/>
</dbReference>
<dbReference type="Gene3D" id="3.50.50.60">
    <property type="entry name" value="FAD/NAD(P)-binding domain"/>
    <property type="match status" value="1"/>
</dbReference>
<keyword evidence="6" id="KW-0472">Membrane</keyword>
<dbReference type="InterPro" id="IPR012727">
    <property type="entry name" value="Gly_oxidase_ThiO"/>
</dbReference>
<dbReference type="AlphaFoldDB" id="A0A167FS34"/>
<keyword evidence="6" id="KW-1133">Transmembrane helix</keyword>
<dbReference type="GO" id="GO:0005737">
    <property type="term" value="C:cytoplasm"/>
    <property type="evidence" value="ECO:0007669"/>
    <property type="project" value="TreeGrafter"/>
</dbReference>
<dbReference type="SUPFAM" id="SSF54373">
    <property type="entry name" value="FAD-linked reductases, C-terminal domain"/>
    <property type="match status" value="1"/>
</dbReference>
<feature type="transmembrane region" description="Helical" evidence="6">
    <location>
        <begin position="7"/>
        <end position="24"/>
    </location>
</feature>
<dbReference type="STRING" id="1763538.LPB68_19270"/>
<gene>
    <name evidence="8" type="ORF">PNBC_05470</name>
</gene>
<dbReference type="NCBIfam" id="TIGR02352">
    <property type="entry name" value="thiamin_ThiO"/>
    <property type="match status" value="1"/>
</dbReference>
<dbReference type="EC" id="1.4.3.19" evidence="5"/>
<evidence type="ECO:0000256" key="2">
    <source>
        <dbReference type="ARBA" id="ARBA00022977"/>
    </source>
</evidence>
<evidence type="ECO:0000256" key="5">
    <source>
        <dbReference type="ARBA" id="ARBA00050018"/>
    </source>
</evidence>
<dbReference type="PANTHER" id="PTHR13847:SF289">
    <property type="entry name" value="GLYCINE OXIDASE"/>
    <property type="match status" value="1"/>
</dbReference>
<name>A0A167FS34_9BACL</name>
<dbReference type="OrthoDB" id="9794226at2"/>
<comment type="catalytic activity">
    <reaction evidence="4">
        <text>glycine + O2 + H2O = glyoxylate + H2O2 + NH4(+)</text>
        <dbReference type="Rhea" id="RHEA:11532"/>
        <dbReference type="ChEBI" id="CHEBI:15377"/>
        <dbReference type="ChEBI" id="CHEBI:15379"/>
        <dbReference type="ChEBI" id="CHEBI:16240"/>
        <dbReference type="ChEBI" id="CHEBI:28938"/>
        <dbReference type="ChEBI" id="CHEBI:36655"/>
        <dbReference type="ChEBI" id="CHEBI:57305"/>
        <dbReference type="EC" id="1.4.3.19"/>
    </reaction>
</comment>
<proteinExistence type="predicted"/>
<accession>A0A167FS34</accession>
<keyword evidence="3" id="KW-0560">Oxidoreductase</keyword>
<dbReference type="GO" id="GO:0043799">
    <property type="term" value="F:glycine oxidase activity"/>
    <property type="evidence" value="ECO:0007669"/>
    <property type="project" value="UniProtKB-EC"/>
</dbReference>
<keyword evidence="6" id="KW-0812">Transmembrane</keyword>
<feature type="domain" description="FAD dependent oxidoreductase" evidence="7">
    <location>
        <begin position="6"/>
        <end position="351"/>
    </location>
</feature>
<reference evidence="8 9" key="1">
    <citation type="submission" date="2016-02" db="EMBL/GenBank/DDBJ databases">
        <title>Paenibacillus sp. LPB0068, isolated from Crassostrea gigas.</title>
        <authorList>
            <person name="Shin S.-K."/>
            <person name="Yi H."/>
        </authorList>
    </citation>
    <scope>NUCLEOTIDE SEQUENCE [LARGE SCALE GENOMIC DNA]</scope>
    <source>
        <strain evidence="8 9">LPB0068</strain>
    </source>
</reference>
<organism evidence="8 9">
    <name type="scientific">Paenibacillus crassostreae</name>
    <dbReference type="NCBI Taxonomy" id="1763538"/>
    <lineage>
        <taxon>Bacteria</taxon>
        <taxon>Bacillati</taxon>
        <taxon>Bacillota</taxon>
        <taxon>Bacilli</taxon>
        <taxon>Bacillales</taxon>
        <taxon>Paenibacillaceae</taxon>
        <taxon>Paenibacillus</taxon>
    </lineage>
</organism>
<dbReference type="GO" id="GO:0009228">
    <property type="term" value="P:thiamine biosynthetic process"/>
    <property type="evidence" value="ECO:0007669"/>
    <property type="project" value="UniProtKB-KW"/>
</dbReference>
<evidence type="ECO:0000313" key="8">
    <source>
        <dbReference type="EMBL" id="OAB76848.1"/>
    </source>
</evidence>
<evidence type="ECO:0000256" key="1">
    <source>
        <dbReference type="ARBA" id="ARBA00004948"/>
    </source>
</evidence>
<dbReference type="SUPFAM" id="SSF51905">
    <property type="entry name" value="FAD/NAD(P)-binding domain"/>
    <property type="match status" value="1"/>
</dbReference>
<dbReference type="InterPro" id="IPR036188">
    <property type="entry name" value="FAD/NAD-bd_sf"/>
</dbReference>
<dbReference type="Proteomes" id="UP000077134">
    <property type="component" value="Unassembled WGS sequence"/>
</dbReference>
<keyword evidence="9" id="KW-1185">Reference proteome</keyword>
<evidence type="ECO:0000259" key="7">
    <source>
        <dbReference type="Pfam" id="PF01266"/>
    </source>
</evidence>
<dbReference type="RefSeq" id="WP_068655962.1">
    <property type="nucleotide sequence ID" value="NZ_CP017770.1"/>
</dbReference>
<comment type="caution">
    <text evidence="8">The sequence shown here is derived from an EMBL/GenBank/DDBJ whole genome shotgun (WGS) entry which is preliminary data.</text>
</comment>
<dbReference type="UniPathway" id="UPA00060"/>